<gene>
    <name evidence="3" type="ORF">DFP85_11414</name>
</gene>
<keyword evidence="1" id="KW-0233">DNA recombination</keyword>
<sequence>MTSITSYWTGWPLTPPGAKPHQGGAIRAHERARQRYRDQRACLDLLAKHFPALAYGEPGVSLSTAQVDGLFTELTHGLSGQPLRHRHNFLVRGLERGCRELGWEIEVPAPIVTVPRESPVAVNADFIRLQQLDHLIDLHETVGLIRPPSGVETPAWSAGRLLFALIIEGSVLQRKLLERLPDAICRGVGMDGHRPYLTLQEVIEDELEREDAPPNAEHDHTDETQGDTKKRRRKSEKTKHKAYRRVFPGPISSLLLLRYYQQHGKAWPDDGLQEPTPLSVDSCLRCYCQSLVEASSLPNGLVAFLLETARTAAKLTFTPYLANYASHDGIGVSLPPSVWRRLTTKEAPFDLDRVTADSARQPSHSEDDIHLLGTLTLPESRQYTDQAKRLVDLNACLGPTQGATSFSRQRIKENLQEFITLVQGESPILQLVSGWTLHLLTHGGRVKPRLEISTIKKYLSTVSQDLVRLACTHTSLGDWSSEDWETLYEAVLQRARGHGNRMDRLGRLHDFHRYLESRYDVPPVVLEHGKGRPRRVDANLLTPAEFIRARDVIRASGQDDRLRLMQELVLVIGYRCGLRRSEVATLTLKDLQGVEDPSISEPELLVRPNVHASGKTASATRRLPLHILLTQEERAQLALWKGRRHTEQVGGNNLHHLVFCLPGLPHERIEDDILFGPIHHAMRIVSGDPTLRFHHLRHSFVTLMLLRMTSSGSGSLLPREWATDDEGRIALPCWNEDLSALAMLAPQPEATRKRLWALGLWTGHLTPDETLATYTHLIEMQLRHEVWTTQDTLLSTPLQQSLMGRSATAVAVWRHKWRKKVGEQEELTASRLCEALSEEWTPFLEPSDDGLVWLSYSASHVPQRELSPHHHLSASTVYSTLNFIELETANGQTMTAALAIASRRLQLPAEMLSRWVEKGQRLMALKTSRGKTRFSGIARRKPLPQSAHALEKQPMPELSTCVAPPFVPSHQREANRCFRALLDWYDEAPDDCLAAITPILNAMQRADAQIKVRSEETLVSMMPFFERLGLSRYLRLTVKIADSATESHDRTYWRRCLRVPDRSIQIKVKEDGKPTRHPHGNANVMLADWNKPSRKPKKAPTKKKQTSQDLHDFGIWTAVRFALFTALVVIQSERKKEVLRSLYEEPLHSAQTP</sequence>
<evidence type="ECO:0000256" key="2">
    <source>
        <dbReference type="SAM" id="MobiDB-lite"/>
    </source>
</evidence>
<evidence type="ECO:0000313" key="4">
    <source>
        <dbReference type="Proteomes" id="UP000295212"/>
    </source>
</evidence>
<dbReference type="InterPro" id="IPR013762">
    <property type="entry name" value="Integrase-like_cat_sf"/>
</dbReference>
<evidence type="ECO:0000256" key="1">
    <source>
        <dbReference type="ARBA" id="ARBA00023172"/>
    </source>
</evidence>
<feature type="compositionally biased region" description="Basic and acidic residues" evidence="2">
    <location>
        <begin position="210"/>
        <end position="228"/>
    </location>
</feature>
<organism evidence="3 4">
    <name type="scientific">Halomonas ventosae</name>
    <dbReference type="NCBI Taxonomy" id="229007"/>
    <lineage>
        <taxon>Bacteria</taxon>
        <taxon>Pseudomonadati</taxon>
        <taxon>Pseudomonadota</taxon>
        <taxon>Gammaproteobacteria</taxon>
        <taxon>Oceanospirillales</taxon>
        <taxon>Halomonadaceae</taxon>
        <taxon>Halomonas</taxon>
    </lineage>
</organism>
<dbReference type="GO" id="GO:0006310">
    <property type="term" value="P:DNA recombination"/>
    <property type="evidence" value="ECO:0007669"/>
    <property type="project" value="UniProtKB-KW"/>
</dbReference>
<reference evidence="3 4" key="1">
    <citation type="submission" date="2019-03" db="EMBL/GenBank/DDBJ databases">
        <title>Genomic Encyclopedia of Type Strains, Phase III (KMG-III): the genomes of soil and plant-associated and newly described type strains.</title>
        <authorList>
            <person name="Whitman W."/>
        </authorList>
    </citation>
    <scope>NUCLEOTIDE SEQUENCE [LARGE SCALE GENOMIC DNA]</scope>
    <source>
        <strain evidence="3 4">CECT 5797</strain>
    </source>
</reference>
<dbReference type="RefSeq" id="WP_133636574.1">
    <property type="nucleotide sequence ID" value="NZ_SNZJ01000014.1"/>
</dbReference>
<protein>
    <submittedName>
        <fullName evidence="3">Phage integrase family protein</fullName>
    </submittedName>
</protein>
<feature type="region of interest" description="Disordered" evidence="2">
    <location>
        <begin position="207"/>
        <end position="240"/>
    </location>
</feature>
<dbReference type="Gene3D" id="1.10.443.10">
    <property type="entry name" value="Intergrase catalytic core"/>
    <property type="match status" value="1"/>
</dbReference>
<accession>A0A4R6ZIA0</accession>
<evidence type="ECO:0000313" key="3">
    <source>
        <dbReference type="EMBL" id="TDR52041.1"/>
    </source>
</evidence>
<name>A0A4R6ZIA0_9GAMM</name>
<dbReference type="EMBL" id="SNZJ01000014">
    <property type="protein sequence ID" value="TDR52041.1"/>
    <property type="molecule type" value="Genomic_DNA"/>
</dbReference>
<feature type="compositionally biased region" description="Basic residues" evidence="2">
    <location>
        <begin position="1092"/>
        <end position="1105"/>
    </location>
</feature>
<dbReference type="SUPFAM" id="SSF56349">
    <property type="entry name" value="DNA breaking-rejoining enzymes"/>
    <property type="match status" value="1"/>
</dbReference>
<proteinExistence type="predicted"/>
<feature type="region of interest" description="Disordered" evidence="2">
    <location>
        <begin position="1070"/>
        <end position="1106"/>
    </location>
</feature>
<comment type="caution">
    <text evidence="3">The sequence shown here is derived from an EMBL/GenBank/DDBJ whole genome shotgun (WGS) entry which is preliminary data.</text>
</comment>
<feature type="compositionally biased region" description="Basic residues" evidence="2">
    <location>
        <begin position="229"/>
        <end position="240"/>
    </location>
</feature>
<dbReference type="GO" id="GO:0003677">
    <property type="term" value="F:DNA binding"/>
    <property type="evidence" value="ECO:0007669"/>
    <property type="project" value="InterPro"/>
</dbReference>
<dbReference type="OrthoDB" id="9157643at2"/>
<dbReference type="Proteomes" id="UP000295212">
    <property type="component" value="Unassembled WGS sequence"/>
</dbReference>
<dbReference type="InterPro" id="IPR011010">
    <property type="entry name" value="DNA_brk_join_enz"/>
</dbReference>
<dbReference type="AlphaFoldDB" id="A0A4R6ZIA0"/>
<dbReference type="GO" id="GO:0015074">
    <property type="term" value="P:DNA integration"/>
    <property type="evidence" value="ECO:0007669"/>
    <property type="project" value="InterPro"/>
</dbReference>